<keyword evidence="15" id="KW-1185">Reference proteome</keyword>
<dbReference type="InterPro" id="IPR000999">
    <property type="entry name" value="RNase_III_dom"/>
</dbReference>
<feature type="domain" description="RNase III" evidence="13">
    <location>
        <begin position="19"/>
        <end position="144"/>
    </location>
</feature>
<keyword evidence="5 12" id="KW-0540">Nuclease</keyword>
<dbReference type="RefSeq" id="WP_138930781.1">
    <property type="nucleotide sequence ID" value="NZ_SWMU01000001.1"/>
</dbReference>
<keyword evidence="12" id="KW-0963">Cytoplasm</keyword>
<keyword evidence="12" id="KW-0819">tRNA processing</keyword>
<dbReference type="SMART" id="SM00535">
    <property type="entry name" value="RIBOc"/>
    <property type="match status" value="1"/>
</dbReference>
<proteinExistence type="inferred from homology"/>
<evidence type="ECO:0000256" key="1">
    <source>
        <dbReference type="ARBA" id="ARBA00000109"/>
    </source>
</evidence>
<keyword evidence="4 12" id="KW-0507">mRNA processing</keyword>
<dbReference type="PANTHER" id="PTHR14950">
    <property type="entry name" value="DICER-RELATED"/>
    <property type="match status" value="1"/>
</dbReference>
<feature type="binding site" evidence="12">
    <location>
        <position position="130"/>
    </location>
    <ligand>
        <name>Mg(2+)</name>
        <dbReference type="ChEBI" id="CHEBI:18420"/>
    </ligand>
</feature>
<evidence type="ECO:0000256" key="2">
    <source>
        <dbReference type="ARBA" id="ARBA00010183"/>
    </source>
</evidence>
<accession>A0A4U5TUV5</accession>
<keyword evidence="10" id="KW-0694">RNA-binding</keyword>
<reference evidence="14 15" key="1">
    <citation type="submission" date="2019-04" db="EMBL/GenBank/DDBJ databases">
        <title>Psychroflexus halotolerans sp. nov., isolated from a marine solar saltern.</title>
        <authorList>
            <person name="Feng X."/>
        </authorList>
    </citation>
    <scope>NUCLEOTIDE SEQUENCE [LARGE SCALE GENOMIC DNA]</scope>
    <source>
        <strain evidence="14 15">WDS2C27</strain>
    </source>
</reference>
<dbReference type="CDD" id="cd00593">
    <property type="entry name" value="RIBOc"/>
    <property type="match status" value="1"/>
</dbReference>
<feature type="binding site" evidence="12">
    <location>
        <position position="133"/>
    </location>
    <ligand>
        <name>Mg(2+)</name>
        <dbReference type="ChEBI" id="CHEBI:18420"/>
    </ligand>
</feature>
<dbReference type="PROSITE" id="PS50142">
    <property type="entry name" value="RNASE_3_2"/>
    <property type="match status" value="1"/>
</dbReference>
<comment type="similarity">
    <text evidence="2">Belongs to the ribonuclease III family.</text>
</comment>
<comment type="cofactor">
    <cofactor evidence="12">
        <name>Mg(2+)</name>
        <dbReference type="ChEBI" id="CHEBI:18420"/>
    </cofactor>
</comment>
<dbReference type="FunFam" id="1.10.1520.10:FF:000001">
    <property type="entry name" value="Ribonuclease 3"/>
    <property type="match status" value="1"/>
</dbReference>
<dbReference type="GO" id="GO:0006397">
    <property type="term" value="P:mRNA processing"/>
    <property type="evidence" value="ECO:0007669"/>
    <property type="project" value="UniProtKB-UniRule"/>
</dbReference>
<gene>
    <name evidence="12" type="primary">rnc</name>
    <name evidence="14" type="ORF">FCN74_01280</name>
</gene>
<dbReference type="AlphaFoldDB" id="A0A4U5TUV5"/>
<keyword evidence="6 12" id="KW-0479">Metal-binding</keyword>
<comment type="subcellular location">
    <subcellularLocation>
        <location evidence="12">Cytoplasm</location>
    </subcellularLocation>
</comment>
<keyword evidence="7 12" id="KW-0255">Endonuclease</keyword>
<keyword evidence="3 12" id="KW-0698">rRNA processing</keyword>
<evidence type="ECO:0000256" key="5">
    <source>
        <dbReference type="ARBA" id="ARBA00022722"/>
    </source>
</evidence>
<dbReference type="GO" id="GO:0004525">
    <property type="term" value="F:ribonuclease III activity"/>
    <property type="evidence" value="ECO:0007669"/>
    <property type="project" value="UniProtKB-UniRule"/>
</dbReference>
<evidence type="ECO:0000313" key="15">
    <source>
        <dbReference type="Proteomes" id="UP000306552"/>
    </source>
</evidence>
<evidence type="ECO:0000256" key="10">
    <source>
        <dbReference type="ARBA" id="ARBA00022884"/>
    </source>
</evidence>
<organism evidence="14 15">
    <name type="scientific">Mesohalobacter halotolerans</name>
    <dbReference type="NCBI Taxonomy" id="1883405"/>
    <lineage>
        <taxon>Bacteria</taxon>
        <taxon>Pseudomonadati</taxon>
        <taxon>Bacteroidota</taxon>
        <taxon>Flavobacteriia</taxon>
        <taxon>Flavobacteriales</taxon>
        <taxon>Flavobacteriaceae</taxon>
        <taxon>Mesohalobacter</taxon>
    </lineage>
</organism>
<dbReference type="GO" id="GO:0006364">
    <property type="term" value="P:rRNA processing"/>
    <property type="evidence" value="ECO:0007669"/>
    <property type="project" value="UniProtKB-UniRule"/>
</dbReference>
<evidence type="ECO:0000256" key="9">
    <source>
        <dbReference type="ARBA" id="ARBA00022842"/>
    </source>
</evidence>
<dbReference type="InterPro" id="IPR036389">
    <property type="entry name" value="RNase_III_sf"/>
</dbReference>
<evidence type="ECO:0000259" key="13">
    <source>
        <dbReference type="PROSITE" id="PS50142"/>
    </source>
</evidence>
<evidence type="ECO:0000256" key="3">
    <source>
        <dbReference type="ARBA" id="ARBA00022552"/>
    </source>
</evidence>
<dbReference type="PANTHER" id="PTHR14950:SF37">
    <property type="entry name" value="ENDORIBONUCLEASE DICER"/>
    <property type="match status" value="1"/>
</dbReference>
<evidence type="ECO:0000256" key="4">
    <source>
        <dbReference type="ARBA" id="ARBA00022664"/>
    </source>
</evidence>
<evidence type="ECO:0000256" key="11">
    <source>
        <dbReference type="ARBA" id="ARBA00049596"/>
    </source>
</evidence>
<dbReference type="PROSITE" id="PS00517">
    <property type="entry name" value="RNASE_3_1"/>
    <property type="match status" value="1"/>
</dbReference>
<evidence type="ECO:0000313" key="14">
    <source>
        <dbReference type="EMBL" id="TKS57078.1"/>
    </source>
</evidence>
<evidence type="ECO:0000256" key="6">
    <source>
        <dbReference type="ARBA" id="ARBA00022723"/>
    </source>
</evidence>
<dbReference type="Proteomes" id="UP000306552">
    <property type="component" value="Unassembled WGS sequence"/>
</dbReference>
<dbReference type="OrthoDB" id="9805026at2"/>
<dbReference type="SUPFAM" id="SSF54768">
    <property type="entry name" value="dsRNA-binding domain-like"/>
    <property type="match status" value="1"/>
</dbReference>
<keyword evidence="8 12" id="KW-0378">Hydrolase</keyword>
<comment type="catalytic activity">
    <reaction evidence="1 12">
        <text>Endonucleolytic cleavage to 5'-phosphomonoester.</text>
        <dbReference type="EC" id="3.1.26.3"/>
    </reaction>
</comment>
<comment type="subunit">
    <text evidence="12">Homodimer.</text>
</comment>
<feature type="binding site" evidence="12">
    <location>
        <position position="61"/>
    </location>
    <ligand>
        <name>Mg(2+)</name>
        <dbReference type="ChEBI" id="CHEBI:18420"/>
    </ligand>
</feature>
<dbReference type="InterPro" id="IPR011907">
    <property type="entry name" value="RNase_III"/>
</dbReference>
<dbReference type="GO" id="GO:0046872">
    <property type="term" value="F:metal ion binding"/>
    <property type="evidence" value="ECO:0007669"/>
    <property type="project" value="UniProtKB-KW"/>
</dbReference>
<dbReference type="GO" id="GO:0008033">
    <property type="term" value="P:tRNA processing"/>
    <property type="evidence" value="ECO:0007669"/>
    <property type="project" value="UniProtKB-KW"/>
</dbReference>
<dbReference type="Pfam" id="PF00035">
    <property type="entry name" value="dsrm"/>
    <property type="match status" value="1"/>
</dbReference>
<keyword evidence="9 12" id="KW-0460">Magnesium</keyword>
<dbReference type="HAMAP" id="MF_00104">
    <property type="entry name" value="RNase_III"/>
    <property type="match status" value="1"/>
</dbReference>
<dbReference type="Pfam" id="PF14622">
    <property type="entry name" value="Ribonucleas_3_3"/>
    <property type="match status" value="1"/>
</dbReference>
<dbReference type="Gene3D" id="3.30.160.20">
    <property type="match status" value="1"/>
</dbReference>
<dbReference type="GO" id="GO:0005737">
    <property type="term" value="C:cytoplasm"/>
    <property type="evidence" value="ECO:0007669"/>
    <property type="project" value="UniProtKB-SubCell"/>
</dbReference>
<feature type="active site" evidence="12">
    <location>
        <position position="133"/>
    </location>
</feature>
<comment type="function">
    <text evidence="11 12">Digests double-stranded RNA. Involved in the processing of primary rRNA transcript to yield the immediate precursors to the large and small rRNAs (23S and 16S). Processes some mRNAs, and tRNAs when they are encoded in the rRNA operon. Processes pre-crRNA and tracrRNA of type II CRISPR loci if present in the organism.</text>
</comment>
<dbReference type="InterPro" id="IPR014720">
    <property type="entry name" value="dsRBD_dom"/>
</dbReference>
<dbReference type="EMBL" id="SWMU01000001">
    <property type="protein sequence ID" value="TKS57078.1"/>
    <property type="molecule type" value="Genomic_DNA"/>
</dbReference>
<dbReference type="SUPFAM" id="SSF69065">
    <property type="entry name" value="RNase III domain-like"/>
    <property type="match status" value="1"/>
</dbReference>
<sequence>MKFIDDIFKSRSKEDGIFFCKMQEILGFKPKSLSIYKRAFTHRSMNYKDKLGNDINYERLEFLGDSLLDSIISTHLFKQSPQGDEGYLTKMRAKAVSRKNLNQIGESFELLSLLRTQVNTECFSRNIHGNLLEALIAAIYLDQGFKKCEKFILEKIVNPFIDIEELEHKVISYKSYMIEWCQKHKHNFKIVEYKDNGKVVNGQKYFGMTYQLNGQDIAKARATSKKKAEEKVSRRAYYALQDQIID</sequence>
<dbReference type="EC" id="3.1.26.3" evidence="12"/>
<comment type="caution">
    <text evidence="14">The sequence shown here is derived from an EMBL/GenBank/DDBJ whole genome shotgun (WGS) entry which is preliminary data.</text>
</comment>
<dbReference type="GO" id="GO:0003723">
    <property type="term" value="F:RNA binding"/>
    <property type="evidence" value="ECO:0007669"/>
    <property type="project" value="UniProtKB-KW"/>
</dbReference>
<evidence type="ECO:0000256" key="7">
    <source>
        <dbReference type="ARBA" id="ARBA00022759"/>
    </source>
</evidence>
<name>A0A4U5TUV5_9FLAO</name>
<evidence type="ECO:0000256" key="8">
    <source>
        <dbReference type="ARBA" id="ARBA00022801"/>
    </source>
</evidence>
<feature type="active site" evidence="12">
    <location>
        <position position="65"/>
    </location>
</feature>
<protein>
    <recommendedName>
        <fullName evidence="12">Ribonuclease 3</fullName>
        <ecNumber evidence="12">3.1.26.3</ecNumber>
    </recommendedName>
    <alternativeName>
        <fullName evidence="12">Ribonuclease III</fullName>
        <shortName evidence="12">RNase III</shortName>
    </alternativeName>
</protein>
<evidence type="ECO:0000256" key="12">
    <source>
        <dbReference type="HAMAP-Rule" id="MF_00104"/>
    </source>
</evidence>
<dbReference type="Gene3D" id="1.10.1520.10">
    <property type="entry name" value="Ribonuclease III domain"/>
    <property type="match status" value="1"/>
</dbReference>